<dbReference type="GO" id="GO:0046872">
    <property type="term" value="F:metal ion binding"/>
    <property type="evidence" value="ECO:0007669"/>
    <property type="project" value="UniProtKB-KW"/>
</dbReference>
<reference evidence="2 5" key="1">
    <citation type="submission" date="2021-06" db="EMBL/GenBank/DDBJ databases">
        <title>Collection of gut derived symbiotic bacterial strains cultured from healthy donors.</title>
        <authorList>
            <person name="Lin H."/>
            <person name="Littmann E."/>
            <person name="Pamer E.G."/>
        </authorList>
    </citation>
    <scope>NUCLEOTIDE SEQUENCE</scope>
    <source>
        <strain evidence="3 5">MSK.21.70</strain>
        <strain evidence="2">MSK.21.82</strain>
    </source>
</reference>
<evidence type="ECO:0000313" key="3">
    <source>
        <dbReference type="EMBL" id="MBV3393663.1"/>
    </source>
</evidence>
<evidence type="ECO:0000313" key="2">
    <source>
        <dbReference type="EMBL" id="MBV3383632.1"/>
    </source>
</evidence>
<organism evidence="2 4">
    <name type="scientific">Catenibacterium mitsuokai</name>
    <dbReference type="NCBI Taxonomy" id="100886"/>
    <lineage>
        <taxon>Bacteria</taxon>
        <taxon>Bacillati</taxon>
        <taxon>Bacillota</taxon>
        <taxon>Erysipelotrichia</taxon>
        <taxon>Erysipelotrichales</taxon>
        <taxon>Coprobacillaceae</taxon>
        <taxon>Catenibacterium</taxon>
    </lineage>
</organism>
<dbReference type="RefSeq" id="WP_217748277.1">
    <property type="nucleotide sequence ID" value="NZ_JAHOEB010000128.1"/>
</dbReference>
<proteinExistence type="predicted"/>
<protein>
    <submittedName>
        <fullName evidence="2">Peptidase</fullName>
    </submittedName>
</protein>
<sequence>MNINEGARIVVEDWLHLTKDNLVYFVTDETKLKEADAFSKACDHIGARCKVVQLKSHEIQNGKSIDDLKWEMAKADAIVGATNYSFITTDAVNYALSRGAQFLSMPMSTNNGESLFEQEFLKMDPDEATMLGMPMFWELRDAKTIHVTTKRGTDLTFDIRDRFPGIFHGSLWEVGKCSSSSFEIYIPPVEYHTNGTLILDGSMGYIGIVDKPVEIKIENGYITYIEDTEDGRKLKEYLESFDDLEMYCAAEFGIGLNTISKCRGASYIEDESAFGTFHIGFGRNLALGGSHNARGHFDLVTHNPTIIVDDKVIMKDGHAKAIQPIEWGVL</sequence>
<evidence type="ECO:0000256" key="1">
    <source>
        <dbReference type="ARBA" id="ARBA00022723"/>
    </source>
</evidence>
<evidence type="ECO:0000313" key="4">
    <source>
        <dbReference type="Proteomes" id="UP001196408"/>
    </source>
</evidence>
<dbReference type="Pfam" id="PF26233">
    <property type="entry name" value="NicX"/>
    <property type="match status" value="1"/>
</dbReference>
<keyword evidence="1" id="KW-0479">Metal-binding</keyword>
<comment type="caution">
    <text evidence="2">The sequence shown here is derived from an EMBL/GenBank/DDBJ whole genome shotgun (WGS) entry which is preliminary data.</text>
</comment>
<dbReference type="InterPro" id="IPR052170">
    <property type="entry name" value="M29_Exopeptidase"/>
</dbReference>
<dbReference type="PANTHER" id="PTHR34448">
    <property type="entry name" value="AMINOPEPTIDASE"/>
    <property type="match status" value="1"/>
</dbReference>
<dbReference type="InterPro" id="IPR058739">
    <property type="entry name" value="NicX"/>
</dbReference>
<dbReference type="Proteomes" id="UP001197492">
    <property type="component" value="Unassembled WGS sequence"/>
</dbReference>
<evidence type="ECO:0000313" key="5">
    <source>
        <dbReference type="Proteomes" id="UP001197492"/>
    </source>
</evidence>
<accession>A0AAW4MWE5</accession>
<dbReference type="Proteomes" id="UP001196408">
    <property type="component" value="Unassembled WGS sequence"/>
</dbReference>
<dbReference type="PANTHER" id="PTHR34448:SF1">
    <property type="entry name" value="BLL6088 PROTEIN"/>
    <property type="match status" value="1"/>
</dbReference>
<name>A0AAW4MWE5_9FIRM</name>
<keyword evidence="5" id="KW-1185">Reference proteome</keyword>
<dbReference type="AlphaFoldDB" id="A0AAW4MWE5"/>
<dbReference type="EMBL" id="JAHOEL010000101">
    <property type="protein sequence ID" value="MBV3393663.1"/>
    <property type="molecule type" value="Genomic_DNA"/>
</dbReference>
<gene>
    <name evidence="2" type="ORF">KSV97_10520</name>
    <name evidence="3" type="ORF">KSW06_10500</name>
</gene>
<dbReference type="EMBL" id="JAHOEF010000100">
    <property type="protein sequence ID" value="MBV3383632.1"/>
    <property type="molecule type" value="Genomic_DNA"/>
</dbReference>